<dbReference type="Gene3D" id="2.60.40.1110">
    <property type="match status" value="1"/>
</dbReference>
<reference evidence="8" key="1">
    <citation type="journal article" date="2019" name="Int. J. Syst. Evol. Microbiol.">
        <title>The Global Catalogue of Microorganisms (GCM) 10K type strain sequencing project: providing services to taxonomists for standard genome sequencing and annotation.</title>
        <authorList>
            <consortium name="The Broad Institute Genomics Platform"/>
            <consortium name="The Broad Institute Genome Sequencing Center for Infectious Disease"/>
            <person name="Wu L."/>
            <person name="Ma J."/>
        </authorList>
    </citation>
    <scope>NUCLEOTIDE SEQUENCE [LARGE SCALE GENOMIC DNA]</scope>
    <source>
        <strain evidence="8">NBRC 103166</strain>
    </source>
</reference>
<dbReference type="RefSeq" id="WP_284205659.1">
    <property type="nucleotide sequence ID" value="NZ_BSPQ01000026.1"/>
</dbReference>
<keyword evidence="3" id="KW-0378">Hydrolase</keyword>
<comment type="similarity">
    <text evidence="1">Belongs to the glycosyl hydrolase 13 family.</text>
</comment>
<evidence type="ECO:0000256" key="5">
    <source>
        <dbReference type="SAM" id="SignalP"/>
    </source>
</evidence>
<dbReference type="SUPFAM" id="SSF49452">
    <property type="entry name" value="Starch-binding domain-like"/>
    <property type="match status" value="1"/>
</dbReference>
<keyword evidence="2 5" id="KW-0732">Signal</keyword>
<dbReference type="Pfam" id="PF03714">
    <property type="entry name" value="PUD"/>
    <property type="match status" value="1"/>
</dbReference>
<feature type="chain" id="PRO_5046970141" description="Pullulanase carbohydrate-binding module 41 domain-containing protein" evidence="5">
    <location>
        <begin position="24"/>
        <end position="146"/>
    </location>
</feature>
<name>A0ABQ6E558_9GAMM</name>
<evidence type="ECO:0000259" key="6">
    <source>
        <dbReference type="Pfam" id="PF03714"/>
    </source>
</evidence>
<evidence type="ECO:0000313" key="7">
    <source>
        <dbReference type="EMBL" id="GLS92554.1"/>
    </source>
</evidence>
<evidence type="ECO:0000313" key="8">
    <source>
        <dbReference type="Proteomes" id="UP001157353"/>
    </source>
</evidence>
<evidence type="ECO:0000256" key="1">
    <source>
        <dbReference type="ARBA" id="ARBA00008061"/>
    </source>
</evidence>
<evidence type="ECO:0000256" key="3">
    <source>
        <dbReference type="ARBA" id="ARBA00022801"/>
    </source>
</evidence>
<dbReference type="CDD" id="cd10315">
    <property type="entry name" value="CBM41_pullulanase"/>
    <property type="match status" value="1"/>
</dbReference>
<organism evidence="7 8">
    <name type="scientific">Psychromonas marina</name>
    <dbReference type="NCBI Taxonomy" id="88364"/>
    <lineage>
        <taxon>Bacteria</taxon>
        <taxon>Pseudomonadati</taxon>
        <taxon>Pseudomonadota</taxon>
        <taxon>Gammaproteobacteria</taxon>
        <taxon>Alteromonadales</taxon>
        <taxon>Psychromonadaceae</taxon>
        <taxon>Psychromonas</taxon>
    </lineage>
</organism>
<dbReference type="InterPro" id="IPR013784">
    <property type="entry name" value="Carb-bd-like_fold"/>
</dbReference>
<dbReference type="Proteomes" id="UP001157353">
    <property type="component" value="Unassembled WGS sequence"/>
</dbReference>
<evidence type="ECO:0000256" key="4">
    <source>
        <dbReference type="ARBA" id="ARBA00023295"/>
    </source>
</evidence>
<keyword evidence="4" id="KW-0326">Glycosidase</keyword>
<evidence type="ECO:0000256" key="2">
    <source>
        <dbReference type="ARBA" id="ARBA00022729"/>
    </source>
</evidence>
<comment type="caution">
    <text evidence="7">The sequence shown here is derived from an EMBL/GenBank/DDBJ whole genome shotgun (WGS) entry which is preliminary data.</text>
</comment>
<proteinExistence type="inferred from homology"/>
<feature type="signal peptide" evidence="5">
    <location>
        <begin position="1"/>
        <end position="23"/>
    </location>
</feature>
<gene>
    <name evidence="7" type="ORF">GCM10007916_36260</name>
</gene>
<keyword evidence="8" id="KW-1185">Reference proteome</keyword>
<accession>A0ABQ6E558</accession>
<feature type="domain" description="Pullulanase carbohydrate-binding module 41" evidence="6">
    <location>
        <begin position="45"/>
        <end position="138"/>
    </location>
</feature>
<sequence>MKFRLLIAAIAAFAIVGCTTTSDEGGAVEVNTNIPGLYTPGPSEAVIYYKRIDGQYDDWGLHLWSGDIVRETSWGSAFPLTGISETYGAYYVVPLKDANWDTFNFIVHKGNTKDLGGLDHTFERSAFGVDVFTTEGSSDLAADPAM</sequence>
<dbReference type="EMBL" id="BSPQ01000026">
    <property type="protein sequence ID" value="GLS92554.1"/>
    <property type="molecule type" value="Genomic_DNA"/>
</dbReference>
<dbReference type="PROSITE" id="PS51257">
    <property type="entry name" value="PROKAR_LIPOPROTEIN"/>
    <property type="match status" value="1"/>
</dbReference>
<dbReference type="InterPro" id="IPR005323">
    <property type="entry name" value="CBM41_pullulanase"/>
</dbReference>
<protein>
    <recommendedName>
        <fullName evidence="6">Pullulanase carbohydrate-binding module 41 domain-containing protein</fullName>
    </recommendedName>
</protein>